<gene>
    <name evidence="2" type="ORF">DACRYDRAFT_25227</name>
</gene>
<proteinExistence type="predicted"/>
<keyword evidence="3" id="KW-1185">Reference proteome</keyword>
<dbReference type="InterPro" id="IPR000719">
    <property type="entry name" value="Prot_kinase_dom"/>
</dbReference>
<dbReference type="OrthoDB" id="3138711at2759"/>
<organism evidence="2 3">
    <name type="scientific">Dacryopinax primogenitus (strain DJM 731)</name>
    <name type="common">Brown rot fungus</name>
    <dbReference type="NCBI Taxonomy" id="1858805"/>
    <lineage>
        <taxon>Eukaryota</taxon>
        <taxon>Fungi</taxon>
        <taxon>Dikarya</taxon>
        <taxon>Basidiomycota</taxon>
        <taxon>Agaricomycotina</taxon>
        <taxon>Dacrymycetes</taxon>
        <taxon>Dacrymycetales</taxon>
        <taxon>Dacrymycetaceae</taxon>
        <taxon>Dacryopinax</taxon>
    </lineage>
</organism>
<dbReference type="HOGENOM" id="CLU_976664_0_0_1"/>
<dbReference type="GO" id="GO:0005524">
    <property type="term" value="F:ATP binding"/>
    <property type="evidence" value="ECO:0007669"/>
    <property type="project" value="InterPro"/>
</dbReference>
<dbReference type="SUPFAM" id="SSF56112">
    <property type="entry name" value="Protein kinase-like (PK-like)"/>
    <property type="match status" value="1"/>
</dbReference>
<dbReference type="AlphaFoldDB" id="M5FPI5"/>
<dbReference type="Proteomes" id="UP000030653">
    <property type="component" value="Unassembled WGS sequence"/>
</dbReference>
<reference evidence="2 3" key="1">
    <citation type="journal article" date="2012" name="Science">
        <title>The Paleozoic origin of enzymatic lignin decomposition reconstructed from 31 fungal genomes.</title>
        <authorList>
            <person name="Floudas D."/>
            <person name="Binder M."/>
            <person name="Riley R."/>
            <person name="Barry K."/>
            <person name="Blanchette R.A."/>
            <person name="Henrissat B."/>
            <person name="Martinez A.T."/>
            <person name="Otillar R."/>
            <person name="Spatafora J.W."/>
            <person name="Yadav J.S."/>
            <person name="Aerts A."/>
            <person name="Benoit I."/>
            <person name="Boyd A."/>
            <person name="Carlson A."/>
            <person name="Copeland A."/>
            <person name="Coutinho P.M."/>
            <person name="de Vries R.P."/>
            <person name="Ferreira P."/>
            <person name="Findley K."/>
            <person name="Foster B."/>
            <person name="Gaskell J."/>
            <person name="Glotzer D."/>
            <person name="Gorecki P."/>
            <person name="Heitman J."/>
            <person name="Hesse C."/>
            <person name="Hori C."/>
            <person name="Igarashi K."/>
            <person name="Jurgens J.A."/>
            <person name="Kallen N."/>
            <person name="Kersten P."/>
            <person name="Kohler A."/>
            <person name="Kuees U."/>
            <person name="Kumar T.K.A."/>
            <person name="Kuo A."/>
            <person name="LaButti K."/>
            <person name="Larrondo L.F."/>
            <person name="Lindquist E."/>
            <person name="Ling A."/>
            <person name="Lombard V."/>
            <person name="Lucas S."/>
            <person name="Lundell T."/>
            <person name="Martin R."/>
            <person name="McLaughlin D.J."/>
            <person name="Morgenstern I."/>
            <person name="Morin E."/>
            <person name="Murat C."/>
            <person name="Nagy L.G."/>
            <person name="Nolan M."/>
            <person name="Ohm R.A."/>
            <person name="Patyshakuliyeva A."/>
            <person name="Rokas A."/>
            <person name="Ruiz-Duenas F.J."/>
            <person name="Sabat G."/>
            <person name="Salamov A."/>
            <person name="Samejima M."/>
            <person name="Schmutz J."/>
            <person name="Slot J.C."/>
            <person name="St John F."/>
            <person name="Stenlid J."/>
            <person name="Sun H."/>
            <person name="Sun S."/>
            <person name="Syed K."/>
            <person name="Tsang A."/>
            <person name="Wiebenga A."/>
            <person name="Young D."/>
            <person name="Pisabarro A."/>
            <person name="Eastwood D.C."/>
            <person name="Martin F."/>
            <person name="Cullen D."/>
            <person name="Grigoriev I.V."/>
            <person name="Hibbett D.S."/>
        </authorList>
    </citation>
    <scope>NUCLEOTIDE SEQUENCE [LARGE SCALE GENOMIC DNA]</scope>
    <source>
        <strain evidence="2 3">DJM-731 SS1</strain>
    </source>
</reference>
<evidence type="ECO:0000313" key="3">
    <source>
        <dbReference type="Proteomes" id="UP000030653"/>
    </source>
</evidence>
<sequence>MGEMSRGEEFYPPDFGGEGLEAHVRYWSKMQEAACAARPLMVGRKLVPDGLWNADLNDAPDFHSKPEDQLPGDHWLCKYKRPAITNAQRILKDCFTLIEPIRTGTDEYAQVWLAQCTPVDPDPNLPDRSIVIKFFQESLFLIPGIYEWTLGEYFKASDLIIRELWANTRLATLQGTILPHSYGFFQFTFTYEDAQELVCGHAMEFISGEPLTESLVRQSPFYSTPKQRELQISRLLHCISEIHWRCVAHGDLRPSNSLVPHDHPEIFVIIDFGLEGWNDLFVGPE</sequence>
<dbReference type="GeneID" id="63689132"/>
<protein>
    <recommendedName>
        <fullName evidence="1">Protein kinase domain-containing protein</fullName>
    </recommendedName>
</protein>
<dbReference type="EMBL" id="JH795878">
    <property type="protein sequence ID" value="EJT97098.1"/>
    <property type="molecule type" value="Genomic_DNA"/>
</dbReference>
<evidence type="ECO:0000313" key="2">
    <source>
        <dbReference type="EMBL" id="EJT97098.1"/>
    </source>
</evidence>
<accession>M5FPI5</accession>
<feature type="domain" description="Protein kinase" evidence="1">
    <location>
        <begin position="97"/>
        <end position="285"/>
    </location>
</feature>
<name>M5FPI5_DACPD</name>
<evidence type="ECO:0000259" key="1">
    <source>
        <dbReference type="PROSITE" id="PS50011"/>
    </source>
</evidence>
<dbReference type="PROSITE" id="PS50011">
    <property type="entry name" value="PROTEIN_KINASE_DOM"/>
    <property type="match status" value="1"/>
</dbReference>
<dbReference type="Gene3D" id="1.10.510.10">
    <property type="entry name" value="Transferase(Phosphotransferase) domain 1"/>
    <property type="match status" value="1"/>
</dbReference>
<dbReference type="GO" id="GO:0004672">
    <property type="term" value="F:protein kinase activity"/>
    <property type="evidence" value="ECO:0007669"/>
    <property type="project" value="InterPro"/>
</dbReference>
<dbReference type="RefSeq" id="XP_040623996.1">
    <property type="nucleotide sequence ID" value="XM_040774070.1"/>
</dbReference>
<dbReference type="InterPro" id="IPR011009">
    <property type="entry name" value="Kinase-like_dom_sf"/>
</dbReference>